<dbReference type="EMBL" id="QKYT01000657">
    <property type="protein sequence ID" value="RIA82529.1"/>
    <property type="molecule type" value="Genomic_DNA"/>
</dbReference>
<protein>
    <submittedName>
        <fullName evidence="1">Uncharacterized protein</fullName>
    </submittedName>
</protein>
<sequence>MSYKQETDIWKDVLINEDDFEFNSDNDENILMLNDDDNLISTATNIGSFTKSISDDAKISQFTWDKTAFQKAQESFLLKAKNDEINWEDIDYEESFKTESTITKLTEEESNYQLENTNDTLTHCVILDMIDNKI</sequence>
<organism evidence="1 2">
    <name type="scientific">Glomus cerebriforme</name>
    <dbReference type="NCBI Taxonomy" id="658196"/>
    <lineage>
        <taxon>Eukaryota</taxon>
        <taxon>Fungi</taxon>
        <taxon>Fungi incertae sedis</taxon>
        <taxon>Mucoromycota</taxon>
        <taxon>Glomeromycotina</taxon>
        <taxon>Glomeromycetes</taxon>
        <taxon>Glomerales</taxon>
        <taxon>Glomeraceae</taxon>
        <taxon>Glomus</taxon>
    </lineage>
</organism>
<evidence type="ECO:0000313" key="1">
    <source>
        <dbReference type="EMBL" id="RIA82529.1"/>
    </source>
</evidence>
<evidence type="ECO:0000313" key="2">
    <source>
        <dbReference type="Proteomes" id="UP000265703"/>
    </source>
</evidence>
<dbReference type="AlphaFoldDB" id="A0A397SCG3"/>
<name>A0A397SCG3_9GLOM</name>
<comment type="caution">
    <text evidence="1">The sequence shown here is derived from an EMBL/GenBank/DDBJ whole genome shotgun (WGS) entry which is preliminary data.</text>
</comment>
<dbReference type="Proteomes" id="UP000265703">
    <property type="component" value="Unassembled WGS sequence"/>
</dbReference>
<proteinExistence type="predicted"/>
<accession>A0A397SCG3</accession>
<gene>
    <name evidence="1" type="ORF">C1645_835228</name>
</gene>
<keyword evidence="2" id="KW-1185">Reference proteome</keyword>
<reference evidence="1 2" key="1">
    <citation type="submission" date="2018-06" db="EMBL/GenBank/DDBJ databases">
        <title>Comparative genomics reveals the genomic features of Rhizophagus irregularis, R. cerebriforme, R. diaphanum and Gigaspora rosea, and their symbiotic lifestyle signature.</title>
        <authorList>
            <person name="Morin E."/>
            <person name="San Clemente H."/>
            <person name="Chen E.C.H."/>
            <person name="De La Providencia I."/>
            <person name="Hainaut M."/>
            <person name="Kuo A."/>
            <person name="Kohler A."/>
            <person name="Murat C."/>
            <person name="Tang N."/>
            <person name="Roy S."/>
            <person name="Loubradou J."/>
            <person name="Henrissat B."/>
            <person name="Grigoriev I.V."/>
            <person name="Corradi N."/>
            <person name="Roux C."/>
            <person name="Martin F.M."/>
        </authorList>
    </citation>
    <scope>NUCLEOTIDE SEQUENCE [LARGE SCALE GENOMIC DNA]</scope>
    <source>
        <strain evidence="1 2">DAOM 227022</strain>
    </source>
</reference>